<dbReference type="InterPro" id="IPR047650">
    <property type="entry name" value="Transpos_IS110"/>
</dbReference>
<name>A0A412H3G0_9BACT</name>
<feature type="domain" description="Transposase IS116/IS110/IS902 C-terminal" evidence="2">
    <location>
        <begin position="211"/>
        <end position="297"/>
    </location>
</feature>
<dbReference type="PANTHER" id="PTHR33055">
    <property type="entry name" value="TRANSPOSASE FOR INSERTION SEQUENCE ELEMENT IS1111A"/>
    <property type="match status" value="1"/>
</dbReference>
<dbReference type="InterPro" id="IPR002525">
    <property type="entry name" value="Transp_IS110-like_N"/>
</dbReference>
<dbReference type="Pfam" id="PF02371">
    <property type="entry name" value="Transposase_20"/>
    <property type="match status" value="1"/>
</dbReference>
<gene>
    <name evidence="3" type="ORF">DWY14_12560</name>
</gene>
<comment type="caution">
    <text evidence="3">The sequence shown here is derived from an EMBL/GenBank/DDBJ whole genome shotgun (WGS) entry which is preliminary data.</text>
</comment>
<dbReference type="AlphaFoldDB" id="A0A412H3G0"/>
<evidence type="ECO:0000259" key="1">
    <source>
        <dbReference type="Pfam" id="PF01548"/>
    </source>
</evidence>
<dbReference type="Pfam" id="PF01548">
    <property type="entry name" value="DEDD_Tnp_IS110"/>
    <property type="match status" value="1"/>
</dbReference>
<evidence type="ECO:0000313" key="3">
    <source>
        <dbReference type="EMBL" id="RGS05025.1"/>
    </source>
</evidence>
<dbReference type="PANTHER" id="PTHR33055:SF3">
    <property type="entry name" value="PUTATIVE TRANSPOSASE FOR IS117-RELATED"/>
    <property type="match status" value="1"/>
</dbReference>
<dbReference type="InterPro" id="IPR003346">
    <property type="entry name" value="Transposase_20"/>
</dbReference>
<reference evidence="3 4" key="1">
    <citation type="submission" date="2018-08" db="EMBL/GenBank/DDBJ databases">
        <title>A genome reference for cultivated species of the human gut microbiota.</title>
        <authorList>
            <person name="Zou Y."/>
            <person name="Xue W."/>
            <person name="Luo G."/>
        </authorList>
    </citation>
    <scope>NUCLEOTIDE SEQUENCE [LARGE SCALE GENOMIC DNA]</scope>
    <source>
        <strain evidence="3 4">AF24-16AC</strain>
    </source>
</reference>
<dbReference type="GO" id="GO:0006313">
    <property type="term" value="P:DNA transposition"/>
    <property type="evidence" value="ECO:0007669"/>
    <property type="project" value="InterPro"/>
</dbReference>
<evidence type="ECO:0000259" key="2">
    <source>
        <dbReference type="Pfam" id="PF02371"/>
    </source>
</evidence>
<dbReference type="Proteomes" id="UP000285750">
    <property type="component" value="Unassembled WGS sequence"/>
</dbReference>
<protein>
    <submittedName>
        <fullName evidence="3">IS110 family transposase</fullName>
    </submittedName>
</protein>
<accession>A0A412H3G0</accession>
<dbReference type="EMBL" id="QRUY01000031">
    <property type="protein sequence ID" value="RGS05025.1"/>
    <property type="molecule type" value="Genomic_DNA"/>
</dbReference>
<dbReference type="NCBIfam" id="NF033542">
    <property type="entry name" value="transpos_IS110"/>
    <property type="match status" value="1"/>
</dbReference>
<dbReference type="GO" id="GO:0004803">
    <property type="term" value="F:transposase activity"/>
    <property type="evidence" value="ECO:0007669"/>
    <property type="project" value="InterPro"/>
</dbReference>
<sequence>MFKNKSMKVFYLGVDVSKKKLDLCLRSNGKDILYDVIPNDLSSIKSWLTRTFEKFFLSEDSLVVCAEHTGQYTYPLVCATKSIGVYLCLEDAAKIKYCHGIPRGKNDKIDACRIAMYAERYNDCLQPYTASELIIQKLKNLSTERSMLVADRAKYQSQLKDQVDYMEHSIYIAKCNRVEGIINTFTDYIAQIDLEIKELINQAPVIAHQMDLLMSVDGVGERVALKMIMETDAFTSFTDPRKFCCHAGVVPFVYVSGSSQRSKNRVSNRADKSIKHLLHMAALSVSQVKNSPLKKYYDRKVEEGKNKMSVLNAVRAKLVTIMFAVIRADAFFSRNYQNSLA</sequence>
<feature type="domain" description="Transposase IS110-like N-terminal" evidence="1">
    <location>
        <begin position="12"/>
        <end position="164"/>
    </location>
</feature>
<organism evidence="3 4">
    <name type="scientific">Phocaeicola plebeius</name>
    <dbReference type="NCBI Taxonomy" id="310297"/>
    <lineage>
        <taxon>Bacteria</taxon>
        <taxon>Pseudomonadati</taxon>
        <taxon>Bacteroidota</taxon>
        <taxon>Bacteroidia</taxon>
        <taxon>Bacteroidales</taxon>
        <taxon>Bacteroidaceae</taxon>
        <taxon>Phocaeicola</taxon>
    </lineage>
</organism>
<proteinExistence type="predicted"/>
<dbReference type="GO" id="GO:0003677">
    <property type="term" value="F:DNA binding"/>
    <property type="evidence" value="ECO:0007669"/>
    <property type="project" value="InterPro"/>
</dbReference>
<evidence type="ECO:0000313" key="4">
    <source>
        <dbReference type="Proteomes" id="UP000285750"/>
    </source>
</evidence>